<evidence type="ECO:0000256" key="2">
    <source>
        <dbReference type="ARBA" id="ARBA00022448"/>
    </source>
</evidence>
<reference evidence="6 7" key="1">
    <citation type="journal article" date="2023" name="Plants (Basel)">
        <title>Bridging the Gap: Combining Genomics and Transcriptomics Approaches to Understand Stylosanthes scabra, an Orphan Legume from the Brazilian Caatinga.</title>
        <authorList>
            <person name="Ferreira-Neto J.R.C."/>
            <person name="da Silva M.D."/>
            <person name="Binneck E."/>
            <person name="de Melo N.F."/>
            <person name="da Silva R.H."/>
            <person name="de Melo A.L.T.M."/>
            <person name="Pandolfi V."/>
            <person name="Bustamante F.O."/>
            <person name="Brasileiro-Vidal A.C."/>
            <person name="Benko-Iseppon A.M."/>
        </authorList>
    </citation>
    <scope>NUCLEOTIDE SEQUENCE [LARGE SCALE GENOMIC DNA]</scope>
    <source>
        <tissue evidence="6">Leaves</tissue>
    </source>
</reference>
<dbReference type="PANTHER" id="PTHR12542:SF49">
    <property type="entry name" value="EXOCYST SUBUNIT EXO70 FAMILY PROTEIN"/>
    <property type="match status" value="1"/>
</dbReference>
<keyword evidence="3" id="KW-0268">Exocytosis</keyword>
<sequence>MAFEESEFMIPELEIEENLIAAARHVVRALGSKKNLTGDAKKILADLGTQLHSISIVISKEEEEQQEQEERLKFIEEVIMNLEEDQIEYLNAADEARRLIEKLESLHISKEDKEYKLLNRAYSILQTAMSHIEQVFKNLLSQNMQPFEPEYVSFRSNEEDLHLAGDENSVASSFELAESFRRDSMNKASEDYVLDLVSPDVIPHLRCIANLMCASGYGQECCHAYTMARREALEQCFAVLEIEKFSIENILKMEWNTLNSKIKRWIWAVRVFVRVLASEKWLSDRIFGEGEPASQACFVDASKPSMLQLLNFAGAVSIGPRKPEKLFKILDMYEALSSLMPEINDLFQDKAGSLVRRECLETISRLGDCVRGTFLEFEHAIASDVSTSPFVGGGIHPLTRYVMNYLETLTDYRDILNRLLRDKQETEEGAWMACHFRSVASILECNLDEKSKLYKDLPLQHLFLVNNIQYMTRKVKGSDELGSIFGDDWIRKRKSKYRQHALNYQRYSLSCILSLLKDDGIQMQGSSASSNVVSKNVLKEKLRRFNIAFEDLYRIQTGWNIPDSQLREELQISLSLKVVQAYRTFVGRHSNQISEKHVKYSAEDLEGYILDFFEGAAKSLHSPRKS</sequence>
<comment type="function">
    <text evidence="3">Component of the exocyst complex.</text>
</comment>
<accession>A0ABU6ZAU0</accession>
<keyword evidence="7" id="KW-1185">Reference proteome</keyword>
<dbReference type="EMBL" id="JASCZI010271961">
    <property type="protein sequence ID" value="MED6218443.1"/>
    <property type="molecule type" value="Genomic_DNA"/>
</dbReference>
<evidence type="ECO:0000256" key="4">
    <source>
        <dbReference type="SAM" id="Coils"/>
    </source>
</evidence>
<dbReference type="Proteomes" id="UP001341840">
    <property type="component" value="Unassembled WGS sequence"/>
</dbReference>
<comment type="similarity">
    <text evidence="1 3">Belongs to the EXO70 family.</text>
</comment>
<feature type="domain" description="Exocyst complex subunit Exo70 C-terminal" evidence="5">
    <location>
        <begin position="263"/>
        <end position="611"/>
    </location>
</feature>
<evidence type="ECO:0000256" key="1">
    <source>
        <dbReference type="ARBA" id="ARBA00006756"/>
    </source>
</evidence>
<feature type="coiled-coil region" evidence="4">
    <location>
        <begin position="58"/>
        <end position="113"/>
    </location>
</feature>
<dbReference type="PANTHER" id="PTHR12542">
    <property type="entry name" value="EXOCYST COMPLEX PROTEIN EXO70"/>
    <property type="match status" value="1"/>
</dbReference>
<evidence type="ECO:0000259" key="5">
    <source>
        <dbReference type="Pfam" id="PF03081"/>
    </source>
</evidence>
<keyword evidence="2 3" id="KW-0813">Transport</keyword>
<name>A0ABU6ZAU0_9FABA</name>
<protein>
    <recommendedName>
        <fullName evidence="3">Exocyst subunit Exo70 family protein</fullName>
    </recommendedName>
</protein>
<keyword evidence="3" id="KW-0653">Protein transport</keyword>
<dbReference type="InterPro" id="IPR046364">
    <property type="entry name" value="Exo70_C"/>
</dbReference>
<dbReference type="Gene3D" id="1.20.1280.170">
    <property type="entry name" value="Exocyst complex component Exo70"/>
    <property type="match status" value="1"/>
</dbReference>
<evidence type="ECO:0000313" key="6">
    <source>
        <dbReference type="EMBL" id="MED6218443.1"/>
    </source>
</evidence>
<dbReference type="Pfam" id="PF20669">
    <property type="entry name" value="Exo70_N"/>
    <property type="match status" value="1"/>
</dbReference>
<dbReference type="SUPFAM" id="SSF74788">
    <property type="entry name" value="Cullin repeat-like"/>
    <property type="match status" value="1"/>
</dbReference>
<dbReference type="Pfam" id="PF03081">
    <property type="entry name" value="Exo70_C"/>
    <property type="match status" value="1"/>
</dbReference>
<dbReference type="InterPro" id="IPR016159">
    <property type="entry name" value="Cullin_repeat-like_dom_sf"/>
</dbReference>
<keyword evidence="4" id="KW-0175">Coiled coil</keyword>
<gene>
    <name evidence="6" type="ORF">PIB30_026667</name>
</gene>
<comment type="caution">
    <text evidence="6">The sequence shown here is derived from an EMBL/GenBank/DDBJ whole genome shotgun (WGS) entry which is preliminary data.</text>
</comment>
<organism evidence="6 7">
    <name type="scientific">Stylosanthes scabra</name>
    <dbReference type="NCBI Taxonomy" id="79078"/>
    <lineage>
        <taxon>Eukaryota</taxon>
        <taxon>Viridiplantae</taxon>
        <taxon>Streptophyta</taxon>
        <taxon>Embryophyta</taxon>
        <taxon>Tracheophyta</taxon>
        <taxon>Spermatophyta</taxon>
        <taxon>Magnoliopsida</taxon>
        <taxon>eudicotyledons</taxon>
        <taxon>Gunneridae</taxon>
        <taxon>Pentapetalae</taxon>
        <taxon>rosids</taxon>
        <taxon>fabids</taxon>
        <taxon>Fabales</taxon>
        <taxon>Fabaceae</taxon>
        <taxon>Papilionoideae</taxon>
        <taxon>50 kb inversion clade</taxon>
        <taxon>dalbergioids sensu lato</taxon>
        <taxon>Dalbergieae</taxon>
        <taxon>Pterocarpus clade</taxon>
        <taxon>Stylosanthes</taxon>
    </lineage>
</organism>
<proteinExistence type="inferred from homology"/>
<dbReference type="InterPro" id="IPR004140">
    <property type="entry name" value="Exo70"/>
</dbReference>
<evidence type="ECO:0000313" key="7">
    <source>
        <dbReference type="Proteomes" id="UP001341840"/>
    </source>
</evidence>
<evidence type="ECO:0000256" key="3">
    <source>
        <dbReference type="RuleBase" id="RU365026"/>
    </source>
</evidence>